<dbReference type="Pfam" id="PF05598">
    <property type="entry name" value="DUF772"/>
    <property type="match status" value="1"/>
</dbReference>
<dbReference type="InterPro" id="IPR008490">
    <property type="entry name" value="Transposase_InsH_N"/>
</dbReference>
<reference evidence="2 3" key="1">
    <citation type="submission" date="2016-10" db="EMBL/GenBank/DDBJ databases">
        <authorList>
            <person name="de Groot N.N."/>
        </authorList>
    </citation>
    <scope>NUCLEOTIDE SEQUENCE [LARGE SCALE GENOMIC DNA]</scope>
    <source>
        <strain evidence="2 3">DSM 45514</strain>
    </source>
</reference>
<organism evidence="2 3">
    <name type="scientific">Melghirimyces thermohalophilus</name>
    <dbReference type="NCBI Taxonomy" id="1236220"/>
    <lineage>
        <taxon>Bacteria</taxon>
        <taxon>Bacillati</taxon>
        <taxon>Bacillota</taxon>
        <taxon>Bacilli</taxon>
        <taxon>Bacillales</taxon>
        <taxon>Thermoactinomycetaceae</taxon>
        <taxon>Melghirimyces</taxon>
    </lineage>
</organism>
<evidence type="ECO:0000259" key="1">
    <source>
        <dbReference type="Pfam" id="PF05598"/>
    </source>
</evidence>
<protein>
    <submittedName>
        <fullName evidence="2">Transposase domain</fullName>
    </submittedName>
</protein>
<sequence length="91" mass="10975">MLRSNKEKQNELEFVCIEELVPEDHLLRKVDKHIDFSFITDKVRPLYCENNGRPSIDPVVLFKMMFIGYLFGIRSERQLEKEIRVNVAYRW</sequence>
<dbReference type="AlphaFoldDB" id="A0A1G6I1H6"/>
<accession>A0A1G6I1H6</accession>
<feature type="domain" description="Transposase InsH N-terminal" evidence="1">
    <location>
        <begin position="16"/>
        <end position="91"/>
    </location>
</feature>
<dbReference type="STRING" id="1236220.SAMN04488112_1021"/>
<keyword evidence="3" id="KW-1185">Reference proteome</keyword>
<name>A0A1G6I1H6_9BACL</name>
<feature type="non-terminal residue" evidence="2">
    <location>
        <position position="91"/>
    </location>
</feature>
<evidence type="ECO:0000313" key="3">
    <source>
        <dbReference type="Proteomes" id="UP000199387"/>
    </source>
</evidence>
<dbReference type="EMBL" id="FMZA01000002">
    <property type="protein sequence ID" value="SDC00311.1"/>
    <property type="molecule type" value="Genomic_DNA"/>
</dbReference>
<proteinExistence type="predicted"/>
<evidence type="ECO:0000313" key="2">
    <source>
        <dbReference type="EMBL" id="SDC00311.1"/>
    </source>
</evidence>
<dbReference type="Proteomes" id="UP000199387">
    <property type="component" value="Unassembled WGS sequence"/>
</dbReference>
<gene>
    <name evidence="2" type="ORF">SAMN04488112_1021</name>
</gene>